<dbReference type="AlphaFoldDB" id="A0A4R6WED2"/>
<dbReference type="Gene3D" id="1.25.40.390">
    <property type="match status" value="1"/>
</dbReference>
<evidence type="ECO:0000256" key="1">
    <source>
        <dbReference type="ARBA" id="ARBA00004442"/>
    </source>
</evidence>
<dbReference type="GO" id="GO:0009279">
    <property type="term" value="C:cell outer membrane"/>
    <property type="evidence" value="ECO:0007669"/>
    <property type="project" value="UniProtKB-SubCell"/>
</dbReference>
<name>A0A4R6WED2_9SPHI</name>
<comment type="similarity">
    <text evidence="2">Belongs to the SusD family.</text>
</comment>
<evidence type="ECO:0000256" key="4">
    <source>
        <dbReference type="ARBA" id="ARBA00023136"/>
    </source>
</evidence>
<dbReference type="EMBL" id="SNYV01000019">
    <property type="protein sequence ID" value="TDQ73480.1"/>
    <property type="molecule type" value="Genomic_DNA"/>
</dbReference>
<evidence type="ECO:0000256" key="3">
    <source>
        <dbReference type="ARBA" id="ARBA00022729"/>
    </source>
</evidence>
<reference evidence="8 9" key="1">
    <citation type="submission" date="2019-03" db="EMBL/GenBank/DDBJ databases">
        <title>Genomic Encyclopedia of Archaeal and Bacterial Type Strains, Phase II (KMG-II): from individual species to whole genera.</title>
        <authorList>
            <person name="Goeker M."/>
        </authorList>
    </citation>
    <scope>NUCLEOTIDE SEQUENCE [LARGE SCALE GENOMIC DNA]</scope>
    <source>
        <strain evidence="8 9">DSM 28353</strain>
    </source>
</reference>
<proteinExistence type="inferred from homology"/>
<sequence>MKNILYYLVAIGIAGVHVSCSKQLDALPTQSKVEGNVIVDQKSAEVALNGVYLTFAEGGDDRGTPSVMWSRNHEVSPSVLGANIRYPYGSEDFEENSRITSTTYPLEDMWTSNYKLINAANGVIKQIEALGEEKIAVSRKEEIIAEARLLRAYGHYNLLRYFSQFYDTNSTYGVLLRTEFISTDNLAKSRSNVQESYESILADIDFAIENAPVANPNHYANQWIAKGMKCRVLILRGSSTDYTEILSLTNDIIENSPYELETYVRDIFSTKGISSKEIMFGIMPKPNQVIKTEAYYFRESPSYLTTDYFKSLFTNNDPRKVWMIGVNQDEEDAVLKYRGTKQEDSYALRLTEIYLLRAEAILRSNGNIDDAKAILKTILGHAGFTNVDHIEQLQTRAEVLVEVYREVARNLSFEDGQDWTTLCRLPLQTIQQIKPSILDRDRIILPIPAEEFRKNPIIGEQNPGYNKF</sequence>
<feature type="domain" description="SusD-like N-terminal" evidence="7">
    <location>
        <begin position="95"/>
        <end position="223"/>
    </location>
</feature>
<dbReference type="InterPro" id="IPR011990">
    <property type="entry name" value="TPR-like_helical_dom_sf"/>
</dbReference>
<accession>A0A4R6WED2</accession>
<evidence type="ECO:0000313" key="9">
    <source>
        <dbReference type="Proteomes" id="UP000295292"/>
    </source>
</evidence>
<dbReference type="Pfam" id="PF07980">
    <property type="entry name" value="SusD_RagB"/>
    <property type="match status" value="1"/>
</dbReference>
<evidence type="ECO:0000259" key="7">
    <source>
        <dbReference type="Pfam" id="PF14322"/>
    </source>
</evidence>
<feature type="domain" description="RagB/SusD" evidence="6">
    <location>
        <begin position="337"/>
        <end position="424"/>
    </location>
</feature>
<organism evidence="8 9">
    <name type="scientific">Sphingobacterium yanglingense</name>
    <dbReference type="NCBI Taxonomy" id="1437280"/>
    <lineage>
        <taxon>Bacteria</taxon>
        <taxon>Pseudomonadati</taxon>
        <taxon>Bacteroidota</taxon>
        <taxon>Sphingobacteriia</taxon>
        <taxon>Sphingobacteriales</taxon>
        <taxon>Sphingobacteriaceae</taxon>
        <taxon>Sphingobacterium</taxon>
    </lineage>
</organism>
<evidence type="ECO:0000259" key="6">
    <source>
        <dbReference type="Pfam" id="PF07980"/>
    </source>
</evidence>
<dbReference type="InterPro" id="IPR012944">
    <property type="entry name" value="SusD_RagB_dom"/>
</dbReference>
<comment type="subcellular location">
    <subcellularLocation>
        <location evidence="1">Cell outer membrane</location>
    </subcellularLocation>
</comment>
<dbReference type="RefSeq" id="WP_133586659.1">
    <property type="nucleotide sequence ID" value="NZ_SNYV01000019.1"/>
</dbReference>
<gene>
    <name evidence="8" type="ORF">CLV99_4534</name>
</gene>
<dbReference type="SUPFAM" id="SSF48452">
    <property type="entry name" value="TPR-like"/>
    <property type="match status" value="1"/>
</dbReference>
<evidence type="ECO:0000256" key="2">
    <source>
        <dbReference type="ARBA" id="ARBA00006275"/>
    </source>
</evidence>
<dbReference type="OrthoDB" id="5694214at2"/>
<dbReference type="Pfam" id="PF14322">
    <property type="entry name" value="SusD-like_3"/>
    <property type="match status" value="1"/>
</dbReference>
<keyword evidence="5" id="KW-0998">Cell outer membrane</keyword>
<keyword evidence="4" id="KW-0472">Membrane</keyword>
<protein>
    <submittedName>
        <fullName evidence="8">SusD-like starch-binding protein associating with outer membrane</fullName>
    </submittedName>
</protein>
<dbReference type="Proteomes" id="UP000295292">
    <property type="component" value="Unassembled WGS sequence"/>
</dbReference>
<dbReference type="InterPro" id="IPR033985">
    <property type="entry name" value="SusD-like_N"/>
</dbReference>
<keyword evidence="9" id="KW-1185">Reference proteome</keyword>
<evidence type="ECO:0000313" key="8">
    <source>
        <dbReference type="EMBL" id="TDQ73480.1"/>
    </source>
</evidence>
<comment type="caution">
    <text evidence="8">The sequence shown here is derived from an EMBL/GenBank/DDBJ whole genome shotgun (WGS) entry which is preliminary data.</text>
</comment>
<evidence type="ECO:0000256" key="5">
    <source>
        <dbReference type="ARBA" id="ARBA00023237"/>
    </source>
</evidence>
<keyword evidence="3" id="KW-0732">Signal</keyword>